<feature type="compositionally biased region" description="Acidic residues" evidence="5">
    <location>
        <begin position="359"/>
        <end position="368"/>
    </location>
</feature>
<keyword evidence="2 4" id="KW-0863">Zinc-finger</keyword>
<dbReference type="SMART" id="SM00336">
    <property type="entry name" value="BBOX"/>
    <property type="match status" value="2"/>
</dbReference>
<dbReference type="InterPro" id="IPR011042">
    <property type="entry name" value="6-blade_b-propeller_TolB-like"/>
</dbReference>
<protein>
    <submittedName>
        <fullName evidence="9">Tripartite motif-containing protein 2-like</fullName>
    </submittedName>
</protein>
<dbReference type="GeneID" id="106809433"/>
<dbReference type="InterPro" id="IPR001841">
    <property type="entry name" value="Znf_RING"/>
</dbReference>
<feature type="region of interest" description="Disordered" evidence="5">
    <location>
        <begin position="351"/>
        <end position="382"/>
    </location>
</feature>
<sequence length="545" mass="60331">MAAGGSLANVKFMQEIVDEFLSCAMCGGEFIKPKTLSCLHTFCEKCLRDHVTSLRGRAYGGYRDLPCPTCRKYTALPLGGVACLLDNFFVTSLGEVVRKRGAGKASRCEFCRQLKETAVAEATSRCLDCEKRLCGDCADAHRRTRITAEHVICDADTPEQATSCDAHVDEVARYYCDPCGRLVCVLCTLEQHAGHEVSALRDGVGKYRRRLDQLLAVCRTRLEELREQLADMQTCSIALHETETRVRAHARRTIEKVRADEERLVARLRRHYGRAIAFLDAHADVSDAHERLAKNCKLADSLRCKDIEFLVVRKELERALQTQMDDDEVRPTPETAHRKFEFIEGHTCLGRIRNPYESSDSEEDDEEEAHGTPSSGGSAVDAAVSTDVVATTSCATQTTGLKKSSVTSNKKKATAAAAAAAAAAVARPPSQDQSTQLPEEKQQKIRIAADQGLAILPNGDLVVIDAHDNKLAILDKRGRFRYTFGSDQLTCPSELHRGNVKDYTRNGDRHVKIYTPHGYLLNCLDDELISCLPLGLKVDEKTLFK</sequence>
<evidence type="ECO:0000256" key="2">
    <source>
        <dbReference type="ARBA" id="ARBA00022771"/>
    </source>
</evidence>
<dbReference type="InterPro" id="IPR013083">
    <property type="entry name" value="Znf_RING/FYVE/PHD"/>
</dbReference>
<name>A0ABM1E729_PRICU</name>
<dbReference type="PROSITE" id="PS50089">
    <property type="entry name" value="ZF_RING_2"/>
    <property type="match status" value="1"/>
</dbReference>
<dbReference type="Gene3D" id="2.120.10.30">
    <property type="entry name" value="TolB, C-terminal domain"/>
    <property type="match status" value="1"/>
</dbReference>
<reference evidence="9" key="1">
    <citation type="submission" date="2025-08" db="UniProtKB">
        <authorList>
            <consortium name="RefSeq"/>
        </authorList>
    </citation>
    <scope>IDENTIFICATION</scope>
</reference>
<evidence type="ECO:0000256" key="5">
    <source>
        <dbReference type="SAM" id="MobiDB-lite"/>
    </source>
</evidence>
<dbReference type="SUPFAM" id="SSF57850">
    <property type="entry name" value="RING/U-box"/>
    <property type="match status" value="1"/>
</dbReference>
<dbReference type="Gene3D" id="3.30.160.60">
    <property type="entry name" value="Classic Zinc Finger"/>
    <property type="match status" value="1"/>
</dbReference>
<evidence type="ECO:0000256" key="3">
    <source>
        <dbReference type="ARBA" id="ARBA00022833"/>
    </source>
</evidence>
<accession>A0ABM1E729</accession>
<evidence type="ECO:0000256" key="1">
    <source>
        <dbReference type="ARBA" id="ARBA00022723"/>
    </source>
</evidence>
<dbReference type="RefSeq" id="XP_014668000.1">
    <property type="nucleotide sequence ID" value="XM_014812514.1"/>
</dbReference>
<dbReference type="PANTHER" id="PTHR25462:SF305">
    <property type="entry name" value="RING-TYPE DOMAIN-CONTAINING PROTEIN"/>
    <property type="match status" value="1"/>
</dbReference>
<evidence type="ECO:0000256" key="4">
    <source>
        <dbReference type="PROSITE-ProRule" id="PRU00024"/>
    </source>
</evidence>
<proteinExistence type="predicted"/>
<keyword evidence="1" id="KW-0479">Metal-binding</keyword>
<evidence type="ECO:0000259" key="6">
    <source>
        <dbReference type="PROSITE" id="PS50089"/>
    </source>
</evidence>
<dbReference type="Gene3D" id="3.30.40.10">
    <property type="entry name" value="Zinc/RING finger domain, C3HC4 (zinc finger)"/>
    <property type="match status" value="1"/>
</dbReference>
<gene>
    <name evidence="9" type="primary">LOC106809433</name>
</gene>
<keyword evidence="3" id="KW-0862">Zinc</keyword>
<dbReference type="Pfam" id="PF00643">
    <property type="entry name" value="zf-B_box"/>
    <property type="match status" value="1"/>
</dbReference>
<dbReference type="Proteomes" id="UP000695022">
    <property type="component" value="Unplaced"/>
</dbReference>
<dbReference type="PROSITE" id="PS00518">
    <property type="entry name" value="ZF_RING_1"/>
    <property type="match status" value="1"/>
</dbReference>
<organism evidence="8 9">
    <name type="scientific">Priapulus caudatus</name>
    <name type="common">Priapulid worm</name>
    <dbReference type="NCBI Taxonomy" id="37621"/>
    <lineage>
        <taxon>Eukaryota</taxon>
        <taxon>Metazoa</taxon>
        <taxon>Ecdysozoa</taxon>
        <taxon>Scalidophora</taxon>
        <taxon>Priapulida</taxon>
        <taxon>Priapulimorpha</taxon>
        <taxon>Priapulimorphida</taxon>
        <taxon>Priapulidae</taxon>
        <taxon>Priapulus</taxon>
    </lineage>
</organism>
<dbReference type="InterPro" id="IPR000315">
    <property type="entry name" value="Znf_B-box"/>
</dbReference>
<keyword evidence="8" id="KW-1185">Reference proteome</keyword>
<evidence type="ECO:0000313" key="8">
    <source>
        <dbReference type="Proteomes" id="UP000695022"/>
    </source>
</evidence>
<dbReference type="InterPro" id="IPR047153">
    <property type="entry name" value="TRIM45/56/19-like"/>
</dbReference>
<dbReference type="SUPFAM" id="SSF57845">
    <property type="entry name" value="B-box zinc-binding domain"/>
    <property type="match status" value="1"/>
</dbReference>
<evidence type="ECO:0000313" key="9">
    <source>
        <dbReference type="RefSeq" id="XP_014668000.1"/>
    </source>
</evidence>
<dbReference type="InterPro" id="IPR017907">
    <property type="entry name" value="Znf_RING_CS"/>
</dbReference>
<dbReference type="PROSITE" id="PS50119">
    <property type="entry name" value="ZF_BBOX"/>
    <property type="match status" value="1"/>
</dbReference>
<dbReference type="InterPro" id="IPR018957">
    <property type="entry name" value="Znf_C3HC4_RING-type"/>
</dbReference>
<evidence type="ECO:0000259" key="7">
    <source>
        <dbReference type="PROSITE" id="PS50119"/>
    </source>
</evidence>
<feature type="domain" description="B box-type" evidence="7">
    <location>
        <begin position="159"/>
        <end position="200"/>
    </location>
</feature>
<dbReference type="Pfam" id="PF00097">
    <property type="entry name" value="zf-C3HC4"/>
    <property type="match status" value="1"/>
</dbReference>
<feature type="domain" description="RING-type" evidence="6">
    <location>
        <begin position="23"/>
        <end position="71"/>
    </location>
</feature>
<dbReference type="PANTHER" id="PTHR25462">
    <property type="entry name" value="BONUS, ISOFORM C-RELATED"/>
    <property type="match status" value="1"/>
</dbReference>
<dbReference type="SMART" id="SM00184">
    <property type="entry name" value="RING"/>
    <property type="match status" value="1"/>
</dbReference>